<reference evidence="14" key="1">
    <citation type="submission" date="2016-10" db="EMBL/GenBank/DDBJ databases">
        <authorList>
            <person name="Varghese N."/>
            <person name="Submissions S."/>
        </authorList>
    </citation>
    <scope>NUCLEOTIDE SEQUENCE [LARGE SCALE GENOMIC DNA]</scope>
    <source>
        <strain evidence="14">CGMCC 1.8911</strain>
    </source>
</reference>
<dbReference type="OrthoDB" id="9758243at2"/>
<comment type="catalytic activity">
    <reaction evidence="1 11">
        <text>Endonucleolytic cleavage of DNA to give random double-stranded fragments with terminal 5'-phosphates, ATP is simultaneously hydrolyzed.</text>
        <dbReference type="EC" id="3.1.21.3"/>
    </reaction>
</comment>
<dbReference type="InterPro" id="IPR004473">
    <property type="entry name" value="Restrct_endonuc_typeI_HsdR"/>
</dbReference>
<dbReference type="PANTHER" id="PTHR30195">
    <property type="entry name" value="TYPE I SITE-SPECIFIC DEOXYRIBONUCLEASE PROTEIN SUBUNIT M AND R"/>
    <property type="match status" value="1"/>
</dbReference>
<dbReference type="InterPro" id="IPR055180">
    <property type="entry name" value="HsdR_RecA-like_helicase_dom_2"/>
</dbReference>
<evidence type="ECO:0000256" key="11">
    <source>
        <dbReference type="RuleBase" id="RU364115"/>
    </source>
</evidence>
<dbReference type="EC" id="3.1.21.3" evidence="11"/>
<keyword evidence="10 11" id="KW-0238">DNA-binding</keyword>
<keyword evidence="7" id="KW-0255">Endonuclease</keyword>
<evidence type="ECO:0000256" key="2">
    <source>
        <dbReference type="ARBA" id="ARBA00008598"/>
    </source>
</evidence>
<dbReference type="SUPFAM" id="SSF52540">
    <property type="entry name" value="P-loop containing nucleoside triphosphate hydrolases"/>
    <property type="match status" value="1"/>
</dbReference>
<evidence type="ECO:0000313" key="14">
    <source>
        <dbReference type="Proteomes" id="UP000242700"/>
    </source>
</evidence>
<keyword evidence="6 11" id="KW-0680">Restriction system</keyword>
<dbReference type="GO" id="GO:0003677">
    <property type="term" value="F:DNA binding"/>
    <property type="evidence" value="ECO:0007669"/>
    <property type="project" value="UniProtKB-KW"/>
</dbReference>
<evidence type="ECO:0000256" key="5">
    <source>
        <dbReference type="ARBA" id="ARBA00022741"/>
    </source>
</evidence>
<dbReference type="STRING" id="586411.SAMN05216187_1053"/>
<dbReference type="CDD" id="cd22332">
    <property type="entry name" value="HsdR_N"/>
    <property type="match status" value="1"/>
</dbReference>
<comment type="subunit">
    <text evidence="3 11">The type I restriction/modification system is composed of three polypeptides R, M and S.</text>
</comment>
<evidence type="ECO:0000256" key="3">
    <source>
        <dbReference type="ARBA" id="ARBA00011296"/>
    </source>
</evidence>
<dbReference type="GO" id="GO:0005524">
    <property type="term" value="F:ATP binding"/>
    <property type="evidence" value="ECO:0007669"/>
    <property type="project" value="UniProtKB-KW"/>
</dbReference>
<dbReference type="CDD" id="cd18800">
    <property type="entry name" value="SF2_C_EcoR124I-like"/>
    <property type="match status" value="1"/>
</dbReference>
<evidence type="ECO:0000313" key="13">
    <source>
        <dbReference type="EMBL" id="SDK11990.1"/>
    </source>
</evidence>
<dbReference type="InterPro" id="IPR022625">
    <property type="entry name" value="TypeI_RM_Rsu_C"/>
</dbReference>
<dbReference type="Pfam" id="PF22679">
    <property type="entry name" value="T1R_D3-like"/>
    <property type="match status" value="1"/>
</dbReference>
<evidence type="ECO:0000256" key="10">
    <source>
        <dbReference type="ARBA" id="ARBA00023125"/>
    </source>
</evidence>
<evidence type="ECO:0000256" key="9">
    <source>
        <dbReference type="ARBA" id="ARBA00022840"/>
    </source>
</evidence>
<dbReference type="InterPro" id="IPR027417">
    <property type="entry name" value="P-loop_NTPase"/>
</dbReference>
<dbReference type="EMBL" id="FNFI01000005">
    <property type="protein sequence ID" value="SDK11990.1"/>
    <property type="molecule type" value="Genomic_DNA"/>
</dbReference>
<gene>
    <name evidence="13" type="ORF">SAMN05216187_1053</name>
</gene>
<dbReference type="Pfam" id="PF12008">
    <property type="entry name" value="EcoR124_C"/>
    <property type="match status" value="1"/>
</dbReference>
<evidence type="ECO:0000256" key="7">
    <source>
        <dbReference type="ARBA" id="ARBA00022759"/>
    </source>
</evidence>
<dbReference type="GO" id="GO:0009035">
    <property type="term" value="F:type I site-specific deoxyribonuclease activity"/>
    <property type="evidence" value="ECO:0007669"/>
    <property type="project" value="UniProtKB-EC"/>
</dbReference>
<dbReference type="Gene3D" id="3.40.50.300">
    <property type="entry name" value="P-loop containing nucleotide triphosphate hydrolases"/>
    <property type="match status" value="2"/>
</dbReference>
<evidence type="ECO:0000256" key="1">
    <source>
        <dbReference type="ARBA" id="ARBA00000851"/>
    </source>
</evidence>
<proteinExistence type="inferred from homology"/>
<accession>A0A1G8ZCU5</accession>
<dbReference type="RefSeq" id="WP_092596814.1">
    <property type="nucleotide sequence ID" value="NZ_FNFI01000005.1"/>
</dbReference>
<name>A0A1G8ZCU5_9STAP</name>
<evidence type="ECO:0000259" key="12">
    <source>
        <dbReference type="PROSITE" id="PS51192"/>
    </source>
</evidence>
<keyword evidence="9 11" id="KW-0067">ATP-binding</keyword>
<protein>
    <recommendedName>
        <fullName evidence="11">Type I restriction enzyme endonuclease subunit</fullName>
        <shortName evidence="11">R protein</shortName>
        <ecNumber evidence="11">3.1.21.3</ecNumber>
    </recommendedName>
    <alternativeName>
        <fullName evidence="11">Type-1 restriction enzyme R protein</fullName>
    </alternativeName>
</protein>
<dbReference type="Pfam" id="PF18766">
    <property type="entry name" value="SWI2_SNF2"/>
    <property type="match status" value="1"/>
</dbReference>
<dbReference type="CDD" id="cd18030">
    <property type="entry name" value="DEXHc_RE_I_HsdR"/>
    <property type="match status" value="1"/>
</dbReference>
<dbReference type="GO" id="GO:0009307">
    <property type="term" value="P:DNA restriction-modification system"/>
    <property type="evidence" value="ECO:0007669"/>
    <property type="project" value="UniProtKB-KW"/>
</dbReference>
<evidence type="ECO:0000256" key="6">
    <source>
        <dbReference type="ARBA" id="ARBA00022747"/>
    </source>
</evidence>
<dbReference type="Pfam" id="PF04313">
    <property type="entry name" value="HSDR_N"/>
    <property type="match status" value="1"/>
</dbReference>
<dbReference type="InterPro" id="IPR051268">
    <property type="entry name" value="Type-I_R_enzyme_R_subunit"/>
</dbReference>
<dbReference type="InterPro" id="IPR007409">
    <property type="entry name" value="Restrct_endonuc_type1_HsdR_N"/>
</dbReference>
<dbReference type="NCBIfam" id="TIGR00348">
    <property type="entry name" value="hsdR"/>
    <property type="match status" value="1"/>
</dbReference>
<comment type="similarity">
    <text evidence="2 11">Belongs to the HsdR family.</text>
</comment>
<comment type="function">
    <text evidence="11">Subunit R is required for both nuclease and ATPase activities, but not for modification.</text>
</comment>
<dbReference type="InterPro" id="IPR014001">
    <property type="entry name" value="Helicase_ATP-bd"/>
</dbReference>
<dbReference type="Proteomes" id="UP000242700">
    <property type="component" value="Unassembled WGS sequence"/>
</dbReference>
<keyword evidence="4" id="KW-0540">Nuclease</keyword>
<evidence type="ECO:0000256" key="4">
    <source>
        <dbReference type="ARBA" id="ARBA00022722"/>
    </source>
</evidence>
<sequence>MRRTDKNASEYNFQEKFVAELQKYKWTAPESLNGNKQKVTVDDLVAHWRGELNRINADQLEGVSLTDNEFKQVMSRVNQLENSYEASKLLAMEASKGKIDGIHRDSLPGVTREQITLTIFKKAEVSGGDSSYKIAREVESAQGNRFDLILLINGLPLINIEQKRSDQTLDAAFRQFRRYYQDGEYTHNFLAFSQMMVMTSEVVTRYFATPKTVHDFNDSFVFHWADSDNTPVNHWEDIIRQFLRIPMAHQMVGDYLVIDEALDPENRRHMLMRSYQVHALQAVETAAFGWGTADKIPHGGFVWHTTGSGKTITSFKTALFLSTRGGFDKVVFLVDRRELDRRTSDNFKAYAAYEPVTVDDTQHTYQLKKIMKSPNRGIVVTTTYKLSNLVDDLEDNQDDSLKDKKIIFIIDEAHRTTMGRMMGTIKAHFREKGLFFGYTGTPLYQENKAKGMFDKNSEVIDTTEKLFGPELHKYTIDEAISDGNVLGFHVDYINTGEFKSYEDLKEAIIEDEKQAFPDKSDKVIERLVYSWDDLEVEKQASKRKLLEYHDETHIPRVVEEIIENWESQSQQRKFNAILTVAYKKRVLAYFEEFKKQLADHDTPFNVAMTFSFGGDEDPEPVDPKVVEDMFKNYAAFTGIEFIAGDKKQGPDAYFEDLITRATRGGSGRNPKNIDLVIVADQLLTGYDAQLLNTLYVDRSLELHGLVQAYSRTNRVHGPDKEFGSIINFQYPKMTEEKVDTALKLYGTGGTSSKAIVEPYETAVEQLNIKMEKIKSIMSDPTTWQEIQNDTETKETFLLHFKDAAEQMQLVEQYYQFKWDNDTFGFDEKTWLNYIGAYRNLRTQEGGDSELPPIPTSLPGKTKLVRTQVIDASHILELMGEQATASNGKQTVDAETLRIVYQQIEELSNLGDYEKAQLLKEFVEAELRPGHVSTEIRFDEAFENWKNGKKRTVIYELSKEWGINSQIFEKSVEAYSNQNPEDIPYIVDLTRTLDFSSATNPMGQNRLEHNMKLTNELPKVIPKIKGKYD</sequence>
<keyword evidence="5 11" id="KW-0547">Nucleotide-binding</keyword>
<feature type="domain" description="Helicase ATP-binding" evidence="12">
    <location>
        <begin position="291"/>
        <end position="460"/>
    </location>
</feature>
<evidence type="ECO:0000256" key="8">
    <source>
        <dbReference type="ARBA" id="ARBA00022801"/>
    </source>
</evidence>
<dbReference type="Gene3D" id="3.90.1570.50">
    <property type="match status" value="1"/>
</dbReference>
<dbReference type="PANTHER" id="PTHR30195:SF16">
    <property type="entry name" value="TYPE I RESTRICTION ENZYME ENDONUCLEASE SUBUNIT"/>
    <property type="match status" value="1"/>
</dbReference>
<dbReference type="Gene3D" id="1.20.58.910">
    <property type="match status" value="1"/>
</dbReference>
<dbReference type="PROSITE" id="PS51192">
    <property type="entry name" value="HELICASE_ATP_BIND_1"/>
    <property type="match status" value="1"/>
</dbReference>
<dbReference type="InterPro" id="IPR040980">
    <property type="entry name" value="SWI2_SNF2"/>
</dbReference>
<dbReference type="SMART" id="SM00487">
    <property type="entry name" value="DEXDc"/>
    <property type="match status" value="1"/>
</dbReference>
<organism evidence="13 14">
    <name type="scientific">Jeotgalicoccus aerolatus</name>
    <dbReference type="NCBI Taxonomy" id="709510"/>
    <lineage>
        <taxon>Bacteria</taxon>
        <taxon>Bacillati</taxon>
        <taxon>Bacillota</taxon>
        <taxon>Bacilli</taxon>
        <taxon>Bacillales</taxon>
        <taxon>Staphylococcaceae</taxon>
        <taxon>Jeotgalicoccus</taxon>
    </lineage>
</organism>
<dbReference type="AlphaFoldDB" id="A0A1G8ZCU5"/>
<keyword evidence="8 11" id="KW-0378">Hydrolase</keyword>